<gene>
    <name evidence="1" type="ORF">PIB30_045809</name>
</gene>
<evidence type="ECO:0000313" key="1">
    <source>
        <dbReference type="EMBL" id="MED6123065.1"/>
    </source>
</evidence>
<sequence length="99" mass="11481">MTGEKQSELILGRAEGVKSLSEREEWRRRKPHHNEKIETNHYNWAAVQRPTMFDELASNSGWLHLCTQQACNMFGRRFLGALERSIFLKIGPDQPVESV</sequence>
<reference evidence="1 2" key="1">
    <citation type="journal article" date="2023" name="Plants (Basel)">
        <title>Bridging the Gap: Combining Genomics and Transcriptomics Approaches to Understand Stylosanthes scabra, an Orphan Legume from the Brazilian Caatinga.</title>
        <authorList>
            <person name="Ferreira-Neto J.R.C."/>
            <person name="da Silva M.D."/>
            <person name="Binneck E."/>
            <person name="de Melo N.F."/>
            <person name="da Silva R.H."/>
            <person name="de Melo A.L.T.M."/>
            <person name="Pandolfi V."/>
            <person name="Bustamante F.O."/>
            <person name="Brasileiro-Vidal A.C."/>
            <person name="Benko-Iseppon A.M."/>
        </authorList>
    </citation>
    <scope>NUCLEOTIDE SEQUENCE [LARGE SCALE GENOMIC DNA]</scope>
    <source>
        <tissue evidence="1">Leaves</tissue>
    </source>
</reference>
<keyword evidence="2" id="KW-1185">Reference proteome</keyword>
<proteinExistence type="predicted"/>
<comment type="caution">
    <text evidence="1">The sequence shown here is derived from an EMBL/GenBank/DDBJ whole genome shotgun (WGS) entry which is preliminary data.</text>
</comment>
<dbReference type="Proteomes" id="UP001341840">
    <property type="component" value="Unassembled WGS sequence"/>
</dbReference>
<dbReference type="EMBL" id="JASCZI010030490">
    <property type="protein sequence ID" value="MED6123065.1"/>
    <property type="molecule type" value="Genomic_DNA"/>
</dbReference>
<organism evidence="1 2">
    <name type="scientific">Stylosanthes scabra</name>
    <dbReference type="NCBI Taxonomy" id="79078"/>
    <lineage>
        <taxon>Eukaryota</taxon>
        <taxon>Viridiplantae</taxon>
        <taxon>Streptophyta</taxon>
        <taxon>Embryophyta</taxon>
        <taxon>Tracheophyta</taxon>
        <taxon>Spermatophyta</taxon>
        <taxon>Magnoliopsida</taxon>
        <taxon>eudicotyledons</taxon>
        <taxon>Gunneridae</taxon>
        <taxon>Pentapetalae</taxon>
        <taxon>rosids</taxon>
        <taxon>fabids</taxon>
        <taxon>Fabales</taxon>
        <taxon>Fabaceae</taxon>
        <taxon>Papilionoideae</taxon>
        <taxon>50 kb inversion clade</taxon>
        <taxon>dalbergioids sensu lato</taxon>
        <taxon>Dalbergieae</taxon>
        <taxon>Pterocarpus clade</taxon>
        <taxon>Stylosanthes</taxon>
    </lineage>
</organism>
<protein>
    <submittedName>
        <fullName evidence="1">Uncharacterized protein</fullName>
    </submittedName>
</protein>
<name>A0ABU6RGA5_9FABA</name>
<accession>A0ABU6RGA5</accession>
<evidence type="ECO:0000313" key="2">
    <source>
        <dbReference type="Proteomes" id="UP001341840"/>
    </source>
</evidence>